<evidence type="ECO:0000256" key="2">
    <source>
        <dbReference type="ARBA" id="ARBA00023012"/>
    </source>
</evidence>
<keyword evidence="5" id="KW-0804">Transcription</keyword>
<keyword evidence="1" id="KW-0597">Phosphoprotein</keyword>
<dbReference type="Pfam" id="PF00486">
    <property type="entry name" value="Trans_reg_C"/>
    <property type="match status" value="1"/>
</dbReference>
<dbReference type="PANTHER" id="PTHR48111:SF22">
    <property type="entry name" value="REGULATOR OF RPOS"/>
    <property type="match status" value="1"/>
</dbReference>
<keyword evidence="2" id="KW-0902">Two-component regulatory system</keyword>
<dbReference type="GO" id="GO:0032993">
    <property type="term" value="C:protein-DNA complex"/>
    <property type="evidence" value="ECO:0007669"/>
    <property type="project" value="TreeGrafter"/>
</dbReference>
<dbReference type="GO" id="GO:0000156">
    <property type="term" value="F:phosphorelay response regulator activity"/>
    <property type="evidence" value="ECO:0007669"/>
    <property type="project" value="TreeGrafter"/>
</dbReference>
<keyword evidence="4 6" id="KW-0238">DNA-binding</keyword>
<dbReference type="GO" id="GO:0005829">
    <property type="term" value="C:cytosol"/>
    <property type="evidence" value="ECO:0007669"/>
    <property type="project" value="TreeGrafter"/>
</dbReference>
<sequence>MDRVDLASPHCFAVQYRRQRWWSWAGLGQKMLDGWGLGAEFAPLAHALGLRGFAVNPVSPSQDMASALRLDGLHILWQRDDDPSMRAAAFDDGADEVVGPWMDVGEAAARIIRLIERIRARNRTSGDAHIHCGDLTIGLIDRAVARSGRPIDLLAREYALLLCLARRPGRTVSRMELLRDVWRLDFDPGTNRVEVHMSRLRAKIDRGFPRPLLHTVKGRGYALCVSADGILSA</sequence>
<dbReference type="InterPro" id="IPR016032">
    <property type="entry name" value="Sig_transdc_resp-reg_C-effctor"/>
</dbReference>
<dbReference type="AlphaFoldDB" id="A0A7W6DGL3"/>
<dbReference type="SUPFAM" id="SSF46894">
    <property type="entry name" value="C-terminal effector domain of the bipartite response regulators"/>
    <property type="match status" value="1"/>
</dbReference>
<protein>
    <submittedName>
        <fullName evidence="8">Two-component system OmpR family response regulator</fullName>
    </submittedName>
</protein>
<dbReference type="RefSeq" id="WP_246344528.1">
    <property type="nucleotide sequence ID" value="NZ_JACIEB010000004.1"/>
</dbReference>
<dbReference type="EMBL" id="JACIEB010000004">
    <property type="protein sequence ID" value="MBB3982387.1"/>
    <property type="molecule type" value="Genomic_DNA"/>
</dbReference>
<organism evidence="8 9">
    <name type="scientific">Sphingobium fontiphilum</name>
    <dbReference type="NCBI Taxonomy" id="944425"/>
    <lineage>
        <taxon>Bacteria</taxon>
        <taxon>Pseudomonadati</taxon>
        <taxon>Pseudomonadota</taxon>
        <taxon>Alphaproteobacteria</taxon>
        <taxon>Sphingomonadales</taxon>
        <taxon>Sphingomonadaceae</taxon>
        <taxon>Sphingobium</taxon>
    </lineage>
</organism>
<dbReference type="Gene3D" id="1.10.10.10">
    <property type="entry name" value="Winged helix-like DNA-binding domain superfamily/Winged helix DNA-binding domain"/>
    <property type="match status" value="1"/>
</dbReference>
<keyword evidence="9" id="KW-1185">Reference proteome</keyword>
<dbReference type="InterPro" id="IPR039420">
    <property type="entry name" value="WalR-like"/>
</dbReference>
<evidence type="ECO:0000256" key="6">
    <source>
        <dbReference type="PROSITE-ProRule" id="PRU01091"/>
    </source>
</evidence>
<name>A0A7W6DGL3_9SPHN</name>
<dbReference type="GO" id="GO:0000976">
    <property type="term" value="F:transcription cis-regulatory region binding"/>
    <property type="evidence" value="ECO:0007669"/>
    <property type="project" value="TreeGrafter"/>
</dbReference>
<evidence type="ECO:0000256" key="3">
    <source>
        <dbReference type="ARBA" id="ARBA00023015"/>
    </source>
</evidence>
<dbReference type="SMART" id="SM00862">
    <property type="entry name" value="Trans_reg_C"/>
    <property type="match status" value="1"/>
</dbReference>
<dbReference type="CDD" id="cd00383">
    <property type="entry name" value="trans_reg_C"/>
    <property type="match status" value="1"/>
</dbReference>
<keyword evidence="3" id="KW-0805">Transcription regulation</keyword>
<dbReference type="GO" id="GO:0006355">
    <property type="term" value="P:regulation of DNA-templated transcription"/>
    <property type="evidence" value="ECO:0007669"/>
    <property type="project" value="InterPro"/>
</dbReference>
<dbReference type="InterPro" id="IPR036388">
    <property type="entry name" value="WH-like_DNA-bd_sf"/>
</dbReference>
<feature type="DNA-binding region" description="OmpR/PhoB-type" evidence="6">
    <location>
        <begin position="127"/>
        <end position="225"/>
    </location>
</feature>
<evidence type="ECO:0000313" key="9">
    <source>
        <dbReference type="Proteomes" id="UP000552757"/>
    </source>
</evidence>
<evidence type="ECO:0000313" key="8">
    <source>
        <dbReference type="EMBL" id="MBB3982387.1"/>
    </source>
</evidence>
<dbReference type="Proteomes" id="UP000552757">
    <property type="component" value="Unassembled WGS sequence"/>
</dbReference>
<evidence type="ECO:0000256" key="5">
    <source>
        <dbReference type="ARBA" id="ARBA00023163"/>
    </source>
</evidence>
<dbReference type="InterPro" id="IPR001867">
    <property type="entry name" value="OmpR/PhoB-type_DNA-bd"/>
</dbReference>
<dbReference type="PROSITE" id="PS51755">
    <property type="entry name" value="OMPR_PHOB"/>
    <property type="match status" value="1"/>
</dbReference>
<evidence type="ECO:0000259" key="7">
    <source>
        <dbReference type="PROSITE" id="PS51755"/>
    </source>
</evidence>
<comment type="caution">
    <text evidence="8">The sequence shown here is derived from an EMBL/GenBank/DDBJ whole genome shotgun (WGS) entry which is preliminary data.</text>
</comment>
<evidence type="ECO:0000256" key="1">
    <source>
        <dbReference type="ARBA" id="ARBA00022553"/>
    </source>
</evidence>
<dbReference type="PANTHER" id="PTHR48111">
    <property type="entry name" value="REGULATOR OF RPOS"/>
    <property type="match status" value="1"/>
</dbReference>
<evidence type="ECO:0000256" key="4">
    <source>
        <dbReference type="ARBA" id="ARBA00023125"/>
    </source>
</evidence>
<proteinExistence type="predicted"/>
<accession>A0A7W6DGL3</accession>
<feature type="domain" description="OmpR/PhoB-type" evidence="7">
    <location>
        <begin position="127"/>
        <end position="225"/>
    </location>
</feature>
<gene>
    <name evidence="8" type="ORF">GGR44_002050</name>
</gene>
<reference evidence="8 9" key="1">
    <citation type="submission" date="2020-08" db="EMBL/GenBank/DDBJ databases">
        <title>Genomic Encyclopedia of Type Strains, Phase IV (KMG-IV): sequencing the most valuable type-strain genomes for metagenomic binning, comparative biology and taxonomic classification.</title>
        <authorList>
            <person name="Goeker M."/>
        </authorList>
    </citation>
    <scope>NUCLEOTIDE SEQUENCE [LARGE SCALE GENOMIC DNA]</scope>
    <source>
        <strain evidence="8 9">DSM 29348</strain>
    </source>
</reference>